<name>A0ACB5RHU8_9CLOT</name>
<dbReference type="Proteomes" id="UP001058074">
    <property type="component" value="Unassembled WGS sequence"/>
</dbReference>
<reference evidence="1" key="1">
    <citation type="journal article" date="2025" name="Int. J. Syst. Evol. Microbiol.">
        <title>Inconstantimicrobium mannanitabidum sp. nov., a novel member of the family Clostridiaceae isolated from anoxic soil under the treatment of reductive soil disinfestation.</title>
        <authorList>
            <person name="Ueki A."/>
            <person name="Tonouchi A."/>
            <person name="Honma S."/>
            <person name="Kaku N."/>
            <person name="Ueki K."/>
        </authorList>
    </citation>
    <scope>NUCLEOTIDE SEQUENCE</scope>
    <source>
        <strain evidence="1">TW13</strain>
    </source>
</reference>
<comment type="caution">
    <text evidence="1">The sequence shown here is derived from an EMBL/GenBank/DDBJ whole genome shotgun (WGS) entry which is preliminary data.</text>
</comment>
<keyword evidence="2" id="KW-1185">Reference proteome</keyword>
<protein>
    <submittedName>
        <fullName evidence="1">HD family phosphohydrolase</fullName>
    </submittedName>
</protein>
<organism evidence="1 2">
    <name type="scientific">Inconstantimicrobium mannanitabidum</name>
    <dbReference type="NCBI Taxonomy" id="1604901"/>
    <lineage>
        <taxon>Bacteria</taxon>
        <taxon>Bacillati</taxon>
        <taxon>Bacillota</taxon>
        <taxon>Clostridia</taxon>
        <taxon>Eubacteriales</taxon>
        <taxon>Clostridiaceae</taxon>
        <taxon>Inconstantimicrobium</taxon>
    </lineage>
</organism>
<sequence>MRLIPIECVRENTYLAKTIYDDNGFPLLKEGVLLTETLLKKLESIYIKYIYIVDKYSSEEIEDIIKPELKQKSILAIKNSFKNIEQLYNSASNNQDAFANNDDLLKQQDNYIMQIQEVAEELLDNILCNDKLLVNLVDIKSMDNYTYQHCINVAILSVVIGLGMKLLRSELLNLTVGAILHDIGKIFISKSILLKNGALTDEEYCAMKMHPEKGYSYLSNSSCISASAKMVILQHHERYDGLGYPNRLKEDKINKLARIVSVADVYDSLTSDRPYRKALSPNYAFEYIIGNVYSMFDYNVVQTFSKVIVPYPEGTLVRLSNGDIAVVEDTFPEYPLRPTIRIIRSNEKEKEGSLINLANNLSLVISNIEYTVY</sequence>
<proteinExistence type="predicted"/>
<gene>
    <name evidence="1" type="ORF">rsdtw13_39020</name>
</gene>
<dbReference type="EMBL" id="BROD01000001">
    <property type="protein sequence ID" value="GKX68644.1"/>
    <property type="molecule type" value="Genomic_DNA"/>
</dbReference>
<evidence type="ECO:0000313" key="2">
    <source>
        <dbReference type="Proteomes" id="UP001058074"/>
    </source>
</evidence>
<accession>A0ACB5RHU8</accession>
<evidence type="ECO:0000313" key="1">
    <source>
        <dbReference type="EMBL" id="GKX68644.1"/>
    </source>
</evidence>